<reference evidence="3" key="1">
    <citation type="submission" date="2024-05" db="EMBL/GenBank/DDBJ databases">
        <title>Whole genome shotgun sequence of Streptomyces hydrogenans NBRC 13475.</title>
        <authorList>
            <person name="Komaki H."/>
            <person name="Tamura T."/>
        </authorList>
    </citation>
    <scope>NUCLEOTIDE SEQUENCE</scope>
    <source>
        <strain evidence="3">NBRC 13475</strain>
    </source>
</reference>
<feature type="domain" description="Amidohydrolase 3" evidence="2">
    <location>
        <begin position="50"/>
        <end position="542"/>
    </location>
</feature>
<protein>
    <submittedName>
        <fullName evidence="3">Amidohydrolase</fullName>
    </submittedName>
</protein>
<gene>
    <name evidence="3" type="ORF">Shyd_73950</name>
</gene>
<dbReference type="Gene3D" id="3.10.310.70">
    <property type="match status" value="1"/>
</dbReference>
<name>A0ABQ3PLW4_9ACTN</name>
<dbReference type="Gene3D" id="3.20.20.140">
    <property type="entry name" value="Metal-dependent hydrolases"/>
    <property type="match status" value="1"/>
</dbReference>
<dbReference type="InterPro" id="IPR032466">
    <property type="entry name" value="Metal_Hydrolase"/>
</dbReference>
<dbReference type="Proteomes" id="UP001052739">
    <property type="component" value="Unassembled WGS sequence"/>
</dbReference>
<proteinExistence type="predicted"/>
<dbReference type="SUPFAM" id="SSF51556">
    <property type="entry name" value="Metallo-dependent hydrolases"/>
    <property type="match status" value="1"/>
</dbReference>
<evidence type="ECO:0000313" key="3">
    <source>
        <dbReference type="EMBL" id="GHI26024.1"/>
    </source>
</evidence>
<accession>A0ABQ3PLW4</accession>
<dbReference type="Pfam" id="PF07969">
    <property type="entry name" value="Amidohydro_3"/>
    <property type="match status" value="1"/>
</dbReference>
<dbReference type="Gene3D" id="2.30.40.10">
    <property type="entry name" value="Urease, subunit C, domain 1"/>
    <property type="match status" value="1"/>
</dbReference>
<organism evidence="3 4">
    <name type="scientific">Streptomyces hydrogenans</name>
    <dbReference type="NCBI Taxonomy" id="1873719"/>
    <lineage>
        <taxon>Bacteria</taxon>
        <taxon>Bacillati</taxon>
        <taxon>Actinomycetota</taxon>
        <taxon>Actinomycetes</taxon>
        <taxon>Kitasatosporales</taxon>
        <taxon>Streptomycetaceae</taxon>
        <taxon>Streptomyces</taxon>
    </lineage>
</organism>
<dbReference type="InterPro" id="IPR011059">
    <property type="entry name" value="Metal-dep_hydrolase_composite"/>
</dbReference>
<evidence type="ECO:0000259" key="2">
    <source>
        <dbReference type="Pfam" id="PF07969"/>
    </source>
</evidence>
<dbReference type="EMBL" id="BNDW01000102">
    <property type="protein sequence ID" value="GHI26024.1"/>
    <property type="molecule type" value="Genomic_DNA"/>
</dbReference>
<evidence type="ECO:0000256" key="1">
    <source>
        <dbReference type="SAM" id="MobiDB-lite"/>
    </source>
</evidence>
<dbReference type="InterPro" id="IPR033932">
    <property type="entry name" value="YtcJ-like"/>
</dbReference>
<dbReference type="PANTHER" id="PTHR22642">
    <property type="entry name" value="IMIDAZOLONEPROPIONASE"/>
    <property type="match status" value="1"/>
</dbReference>
<dbReference type="CDD" id="cd01300">
    <property type="entry name" value="YtcJ_like"/>
    <property type="match status" value="1"/>
</dbReference>
<feature type="compositionally biased region" description="Basic and acidic residues" evidence="1">
    <location>
        <begin position="167"/>
        <end position="176"/>
    </location>
</feature>
<evidence type="ECO:0000313" key="4">
    <source>
        <dbReference type="Proteomes" id="UP001052739"/>
    </source>
</evidence>
<dbReference type="RefSeq" id="WP_190223172.1">
    <property type="nucleotide sequence ID" value="NZ_BNBS01000027.1"/>
</dbReference>
<comment type="caution">
    <text evidence="3">The sequence shown here is derived from an EMBL/GenBank/DDBJ whole genome shotgun (WGS) entry which is preliminary data.</text>
</comment>
<dbReference type="PANTHER" id="PTHR22642:SF2">
    <property type="entry name" value="PROTEIN LONG AFTER FAR-RED 3"/>
    <property type="match status" value="1"/>
</dbReference>
<dbReference type="InterPro" id="IPR013108">
    <property type="entry name" value="Amidohydro_3"/>
</dbReference>
<keyword evidence="4" id="KW-1185">Reference proteome</keyword>
<feature type="region of interest" description="Disordered" evidence="1">
    <location>
        <begin position="163"/>
        <end position="183"/>
    </location>
</feature>
<sequence>MAQADLVFTRGPVLTLDPARSRATSLAVTGDRITAVGHDEVRELIGPGTEVVDLTGKLLLPGFQDSHIHAVGGGSELAECDLTGSVDVAEYLERIRAYAEAHPDREWITGGGWSMESFEGGMPTRGLLDSVVPDRPVLLSNRDHHGAWANTRALELAGLTAATPDPADGRIEREADGTPSGTLQEGATGLVSRFVPPSTAEDRLAGLLRAQRVLHSLGITGWQDALLGSFNGMSDPADAYLTAAQDGSLTARVTGALWWDRERGAEQIPELVDRRKQLNAGRFKATSIKIMQDGIAENFTAAMTAPYLDGCGCATANTGLSFVDPEALRGYVTELDALDFQVHFHALGDRAVREALDAIEAAVAANGRRGNRHHLAHLQVVHPSDLNRFAALGAIANIQPLWAAHEPQMDNLTIPFLGEERAAWQYPFGSLLRAGATLAAGSDWPVSSPNPIEGIHVAVNRRDPESPDGKVFYPEERIDLLSALTAYTAGTAHVNGHDDAGSLMPGNLADLVVLDRDVLAAPADEIAEARVERTYVGGTLVHGG</sequence>
<dbReference type="SUPFAM" id="SSF51338">
    <property type="entry name" value="Composite domain of metallo-dependent hydrolases"/>
    <property type="match status" value="1"/>
</dbReference>